<accession>A0ABT6JQ47</accession>
<dbReference type="Gene3D" id="2.40.128.290">
    <property type="entry name" value="Uncharacterised protein Atu4866, PF11512"/>
    <property type="match status" value="1"/>
</dbReference>
<name>A0ABT6JQ47_9GAMM</name>
<dbReference type="Pfam" id="PF11512">
    <property type="entry name" value="Atu4866"/>
    <property type="match status" value="1"/>
</dbReference>
<evidence type="ECO:0000313" key="3">
    <source>
        <dbReference type="Proteomes" id="UP001156873"/>
    </source>
</evidence>
<dbReference type="InterPro" id="IPR020955">
    <property type="entry name" value="Uncharacterised_Atu4866"/>
</dbReference>
<evidence type="ECO:0000256" key="1">
    <source>
        <dbReference type="SAM" id="MobiDB-lite"/>
    </source>
</evidence>
<feature type="region of interest" description="Disordered" evidence="1">
    <location>
        <begin position="1"/>
        <end position="35"/>
    </location>
</feature>
<dbReference type="RefSeq" id="WP_280576985.1">
    <property type="nucleotide sequence ID" value="NZ_JARXRO010000009.1"/>
</dbReference>
<reference evidence="2 3" key="1">
    <citation type="submission" date="2023-04" db="EMBL/GenBank/DDBJ databases">
        <title>Luteimonas sp. M1R5S59.</title>
        <authorList>
            <person name="Sun J.-Q."/>
        </authorList>
    </citation>
    <scope>NUCLEOTIDE SEQUENCE [LARGE SCALE GENOMIC DNA]</scope>
    <source>
        <strain evidence="2 3">M1R5S59</strain>
    </source>
</reference>
<comment type="caution">
    <text evidence="2">The sequence shown here is derived from an EMBL/GenBank/DDBJ whole genome shotgun (WGS) entry which is preliminary data.</text>
</comment>
<keyword evidence="3" id="KW-1185">Reference proteome</keyword>
<sequence length="133" mass="14053">MMRSTPITSAAGRPTDHHASGHLPDRRSSTGPTAADDAIAAGSVVGTWTNDDGFVRLVLCADGRYEEARGSRTGVYRGRYALRGARIEYLDDSGFFAFGELIDDSLHHGGMVLRRAAGHAAGADDPPPRGESA</sequence>
<organism evidence="2 3">
    <name type="scientific">Luteimonas kalidii</name>
    <dbReference type="NCBI Taxonomy" id="3042025"/>
    <lineage>
        <taxon>Bacteria</taxon>
        <taxon>Pseudomonadati</taxon>
        <taxon>Pseudomonadota</taxon>
        <taxon>Gammaproteobacteria</taxon>
        <taxon>Lysobacterales</taxon>
        <taxon>Lysobacteraceae</taxon>
        <taxon>Luteimonas</taxon>
    </lineage>
</organism>
<dbReference type="Proteomes" id="UP001156873">
    <property type="component" value="Unassembled WGS sequence"/>
</dbReference>
<gene>
    <name evidence="2" type="ORF">QFW81_02525</name>
</gene>
<proteinExistence type="predicted"/>
<protein>
    <submittedName>
        <fullName evidence="2">Atu4866 domain-containing protein</fullName>
    </submittedName>
</protein>
<feature type="compositionally biased region" description="Basic and acidic residues" evidence="1">
    <location>
        <begin position="14"/>
        <end position="28"/>
    </location>
</feature>
<dbReference type="InterPro" id="IPR038646">
    <property type="entry name" value="Atu4866-like_sf"/>
</dbReference>
<evidence type="ECO:0000313" key="2">
    <source>
        <dbReference type="EMBL" id="MDH5832809.1"/>
    </source>
</evidence>
<dbReference type="EMBL" id="JARXRO010000009">
    <property type="protein sequence ID" value="MDH5832809.1"/>
    <property type="molecule type" value="Genomic_DNA"/>
</dbReference>